<evidence type="ECO:0000313" key="10">
    <source>
        <dbReference type="Proteomes" id="UP000078348"/>
    </source>
</evidence>
<evidence type="ECO:0000256" key="2">
    <source>
        <dbReference type="ARBA" id="ARBA00007466"/>
    </source>
</evidence>
<evidence type="ECO:0000256" key="1">
    <source>
        <dbReference type="ARBA" id="ARBA00004604"/>
    </source>
</evidence>
<dbReference type="GO" id="GO:0030490">
    <property type="term" value="P:maturation of SSU-rRNA"/>
    <property type="evidence" value="ECO:0007669"/>
    <property type="project" value="TreeGrafter"/>
</dbReference>
<dbReference type="GO" id="GO:0032040">
    <property type="term" value="C:small-subunit processome"/>
    <property type="evidence" value="ECO:0007669"/>
    <property type="project" value="InterPro"/>
</dbReference>
<feature type="coiled-coil region" evidence="7">
    <location>
        <begin position="93"/>
        <end position="120"/>
    </location>
</feature>
<dbReference type="Pfam" id="PF04147">
    <property type="entry name" value="Nop14"/>
    <property type="match status" value="1"/>
</dbReference>
<dbReference type="EMBL" id="LXWW01000210">
    <property type="protein sequence ID" value="OAO14777.1"/>
    <property type="molecule type" value="Genomic_DNA"/>
</dbReference>
<feature type="compositionally biased region" description="Basic residues" evidence="8">
    <location>
        <begin position="1"/>
        <end position="12"/>
    </location>
</feature>
<dbReference type="STRING" id="478820.A0A196SF54"/>
<keyword evidence="10" id="KW-1185">Reference proteome</keyword>
<comment type="subcellular location">
    <subcellularLocation>
        <location evidence="1">Nucleus</location>
        <location evidence="1">Nucleolus</location>
    </subcellularLocation>
</comment>
<dbReference type="PANTHER" id="PTHR23183:SF0">
    <property type="entry name" value="NUCLEOLAR PROTEIN 14"/>
    <property type="match status" value="1"/>
</dbReference>
<feature type="compositionally biased region" description="Basic and acidic residues" evidence="8">
    <location>
        <begin position="260"/>
        <end position="295"/>
    </location>
</feature>
<evidence type="ECO:0000256" key="3">
    <source>
        <dbReference type="ARBA" id="ARBA00022517"/>
    </source>
</evidence>
<dbReference type="GO" id="GO:0030692">
    <property type="term" value="C:Noc4p-Nop14p complex"/>
    <property type="evidence" value="ECO:0007669"/>
    <property type="project" value="TreeGrafter"/>
</dbReference>
<evidence type="ECO:0000256" key="4">
    <source>
        <dbReference type="ARBA" id="ARBA00022552"/>
    </source>
</evidence>
<comment type="similarity">
    <text evidence="2">Belongs to the NOP14 family.</text>
</comment>
<evidence type="ECO:0000256" key="5">
    <source>
        <dbReference type="ARBA" id="ARBA00023242"/>
    </source>
</evidence>
<keyword evidence="3" id="KW-0690">Ribosome biogenesis</keyword>
<comment type="caution">
    <text evidence="9">The sequence shown here is derived from an EMBL/GenBank/DDBJ whole genome shotgun (WGS) entry which is preliminary data.</text>
</comment>
<accession>A0A196SF54</accession>
<dbReference type="Proteomes" id="UP000078348">
    <property type="component" value="Unassembled WGS sequence"/>
</dbReference>
<dbReference type="InterPro" id="IPR007276">
    <property type="entry name" value="Nop14"/>
</dbReference>
<sequence>MPGNNKRKKIAQKMRTGMKATAEDVKQKIISNPYEMRKNKSPHTKVLGRVVKGNNRNVVISNEKSMTQRQKSISEDYEKTNKKNVFKDRRFGAADTLQAMTEEEKMLKKLEIQRKKQLKKQKFALPDDEEETLTHGGKTLNLEDDFKKLHEDIDMDEEEPELDPELFLRADVRKMQEENRDRPRTQKEIMMEIIEKSKAFREERKREADAVSSQIESVDAMMDELHSLLSFNKKDGSKRVEVEQSAEDAEFDRLTAQLAREAKGKASDRQKTQEELDQEEKEKLEKLEAEREKRMNGVVEEKARDTGDLQDEAVIKRDETNEILDRIEAEAAIPVEEAVDDDDYALLFGTEQPAGKVEKVEKKKPKALPAAKAVQKEKAERQKVMEEAKREIPYVIEIPRSLGELCALLNQYVEVDDSVHLVLARIVKTNNPNVKKEAKSDFINFYRNVLNLVEAYASQHVLSSYVVQCVQACLAAMRVYIPQNLPAIWSDTLTRIKTRVLASAAFPRCSDVITLQLALSLFSSSDFQHNIVNPAVLLLGRVLLECQVKTAQELCTALYALGVALDYCKTAGRFVPELYGMLVRCARCVLLGEGREAMALKEKGRAEERIPVGVLCSEEPDVTLPQLQMAVLALVKEAVAFNRGNPAILVYALPLCEVLDACAQRKFNGVVTTELRAVQEAVVEVLTATLNARKHLELQAEVLKPVSVSLAPSYDEHFTPGKMLHPNKEHVKQRELRNQVKREKRGVEREMRREAEVIQGMRDAEKKEIDDQQTAKLKQVMSWLEEDQANYNRAVKKGVVTGGGSRIQNNLK</sequence>
<feature type="region of interest" description="Disordered" evidence="8">
    <location>
        <begin position="259"/>
        <end position="295"/>
    </location>
</feature>
<comment type="function">
    <text evidence="6">Involved in nucleolar processing of pre-18S ribosomal RNA. Has a role in the nuclear export of 40S pre-ribosomal subunit to the cytoplasm.</text>
</comment>
<gene>
    <name evidence="9" type="ORF">AV274_3481</name>
</gene>
<keyword evidence="7" id="KW-0175">Coiled coil</keyword>
<protein>
    <submittedName>
        <fullName evidence="9">Nucleolar protein 14</fullName>
    </submittedName>
</protein>
<organism evidence="9 10">
    <name type="scientific">Blastocystis sp. subtype 1 (strain ATCC 50177 / NandII)</name>
    <dbReference type="NCBI Taxonomy" id="478820"/>
    <lineage>
        <taxon>Eukaryota</taxon>
        <taxon>Sar</taxon>
        <taxon>Stramenopiles</taxon>
        <taxon>Bigyra</taxon>
        <taxon>Opalozoa</taxon>
        <taxon>Opalinata</taxon>
        <taxon>Blastocystidae</taxon>
        <taxon>Blastocystis</taxon>
    </lineage>
</organism>
<proteinExistence type="inferred from homology"/>
<evidence type="ECO:0000313" key="9">
    <source>
        <dbReference type="EMBL" id="OAO14777.1"/>
    </source>
</evidence>
<name>A0A196SF54_BLAHN</name>
<dbReference type="OrthoDB" id="441771at2759"/>
<dbReference type="PANTHER" id="PTHR23183">
    <property type="entry name" value="NOP14"/>
    <property type="match status" value="1"/>
</dbReference>
<keyword evidence="4" id="KW-0698">rRNA processing</keyword>
<evidence type="ECO:0000256" key="6">
    <source>
        <dbReference type="ARBA" id="ARBA00024695"/>
    </source>
</evidence>
<dbReference type="AlphaFoldDB" id="A0A196SF54"/>
<evidence type="ECO:0000256" key="7">
    <source>
        <dbReference type="SAM" id="Coils"/>
    </source>
</evidence>
<reference evidence="9 10" key="1">
    <citation type="submission" date="2016-05" db="EMBL/GenBank/DDBJ databases">
        <title>Nuclear genome of Blastocystis sp. subtype 1 NandII.</title>
        <authorList>
            <person name="Gentekaki E."/>
            <person name="Curtis B."/>
            <person name="Stairs C."/>
            <person name="Eme L."/>
            <person name="Herman E."/>
            <person name="Klimes V."/>
            <person name="Arias M.C."/>
            <person name="Elias M."/>
            <person name="Hilliou F."/>
            <person name="Klute M."/>
            <person name="Malik S.-B."/>
            <person name="Pightling A."/>
            <person name="Rachubinski R."/>
            <person name="Salas D."/>
            <person name="Schlacht A."/>
            <person name="Suga H."/>
            <person name="Archibald J."/>
            <person name="Ball S.G."/>
            <person name="Clark G."/>
            <person name="Dacks J."/>
            <person name="Van Der Giezen M."/>
            <person name="Tsaousis A."/>
            <person name="Roger A."/>
        </authorList>
    </citation>
    <scope>NUCLEOTIDE SEQUENCE [LARGE SCALE GENOMIC DNA]</scope>
    <source>
        <strain evidence="10">ATCC 50177 / NandII</strain>
    </source>
</reference>
<feature type="region of interest" description="Disordered" evidence="8">
    <location>
        <begin position="1"/>
        <end position="25"/>
    </location>
</feature>
<evidence type="ECO:0000256" key="8">
    <source>
        <dbReference type="SAM" id="MobiDB-lite"/>
    </source>
</evidence>
<keyword evidence="5" id="KW-0539">Nucleus</keyword>